<evidence type="ECO:0000313" key="3">
    <source>
        <dbReference type="EnsemblPlants" id="ONIVA01G23130.2"/>
    </source>
</evidence>
<dbReference type="Gramene" id="ONIVA01G23130.2">
    <property type="protein sequence ID" value="ONIVA01G23130.2"/>
    <property type="gene ID" value="ONIVA01G23130"/>
</dbReference>
<dbReference type="Proteomes" id="UP000006591">
    <property type="component" value="Chromosome 1"/>
</dbReference>
<organism evidence="3">
    <name type="scientific">Oryza nivara</name>
    <name type="common">Indian wild rice</name>
    <name type="synonym">Oryza sativa f. spontanea</name>
    <dbReference type="NCBI Taxonomy" id="4536"/>
    <lineage>
        <taxon>Eukaryota</taxon>
        <taxon>Viridiplantae</taxon>
        <taxon>Streptophyta</taxon>
        <taxon>Embryophyta</taxon>
        <taxon>Tracheophyta</taxon>
        <taxon>Spermatophyta</taxon>
        <taxon>Magnoliopsida</taxon>
        <taxon>Liliopsida</taxon>
        <taxon>Poales</taxon>
        <taxon>Poaceae</taxon>
        <taxon>BOP clade</taxon>
        <taxon>Oryzoideae</taxon>
        <taxon>Oryzeae</taxon>
        <taxon>Oryzinae</taxon>
        <taxon>Oryza</taxon>
    </lineage>
</organism>
<keyword evidence="4" id="KW-1185">Reference proteome</keyword>
<accession>A0A0E0FNJ2</accession>
<evidence type="ECO:0000256" key="1">
    <source>
        <dbReference type="SAM" id="MobiDB-lite"/>
    </source>
</evidence>
<name>A0A0E0FNJ2_ORYNI</name>
<feature type="compositionally biased region" description="Low complexity" evidence="1">
    <location>
        <begin position="106"/>
        <end position="121"/>
    </location>
</feature>
<feature type="chain" id="PRO_5002359318" evidence="2">
    <location>
        <begin position="22"/>
        <end position="190"/>
    </location>
</feature>
<evidence type="ECO:0000313" key="4">
    <source>
        <dbReference type="Proteomes" id="UP000006591"/>
    </source>
</evidence>
<feature type="region of interest" description="Disordered" evidence="1">
    <location>
        <begin position="72"/>
        <end position="126"/>
    </location>
</feature>
<proteinExistence type="predicted"/>
<protein>
    <submittedName>
        <fullName evidence="3">Uncharacterized protein</fullName>
    </submittedName>
</protein>
<sequence length="190" mass="20677">MAGVHTHRAFLLCNYLLLGRPAVVPWWRLATGAGRRPAVGGDSAWVQWRWQASPAATRQLLSLVAPSPQLSRSAVHPAAEESPHAQASPAPPPVQPQNEEQDITVGSGTASNSTSRASTSIRSEEPQNEPIVLHLDNLRCNCTFVLEVFVLACCGHTQDEKAWSATALISQKWGRNVYQINHQVGIEMTT</sequence>
<dbReference type="HOGENOM" id="CLU_1430138_0_0_1"/>
<dbReference type="AlphaFoldDB" id="A0A0E0FNJ2"/>
<dbReference type="EnsemblPlants" id="ONIVA01G23130.2">
    <property type="protein sequence ID" value="ONIVA01G23130.2"/>
    <property type="gene ID" value="ONIVA01G23130"/>
</dbReference>
<feature type="signal peptide" evidence="2">
    <location>
        <begin position="1"/>
        <end position="21"/>
    </location>
</feature>
<evidence type="ECO:0000256" key="2">
    <source>
        <dbReference type="SAM" id="SignalP"/>
    </source>
</evidence>
<keyword evidence="2" id="KW-0732">Signal</keyword>
<reference evidence="3" key="1">
    <citation type="submission" date="2015-04" db="UniProtKB">
        <authorList>
            <consortium name="EnsemblPlants"/>
        </authorList>
    </citation>
    <scope>IDENTIFICATION</scope>
    <source>
        <strain evidence="3">SL10</strain>
    </source>
</reference>
<reference evidence="3" key="2">
    <citation type="submission" date="2018-04" db="EMBL/GenBank/DDBJ databases">
        <title>OnivRS2 (Oryza nivara Reference Sequence Version 2).</title>
        <authorList>
            <person name="Zhang J."/>
            <person name="Kudrna D."/>
            <person name="Lee S."/>
            <person name="Talag J."/>
            <person name="Rajasekar S."/>
            <person name="Welchert J."/>
            <person name="Hsing Y.-I."/>
            <person name="Wing R.A."/>
        </authorList>
    </citation>
    <scope>NUCLEOTIDE SEQUENCE [LARGE SCALE GENOMIC DNA]</scope>
</reference>